<dbReference type="EMBL" id="CALSDN010000006">
    <property type="protein sequence ID" value="CAH6721351.1"/>
    <property type="molecule type" value="Genomic_DNA"/>
</dbReference>
<evidence type="ECO:0000313" key="2">
    <source>
        <dbReference type="Proteomes" id="UP001152531"/>
    </source>
</evidence>
<reference evidence="1" key="1">
    <citation type="submission" date="2022-06" db="EMBL/GenBank/DDBJ databases">
        <authorList>
            <person name="Legras J.-L."/>
            <person name="Devillers H."/>
            <person name="Grondin C."/>
        </authorList>
    </citation>
    <scope>NUCLEOTIDE SEQUENCE</scope>
    <source>
        <strain evidence="1">CLIB 1444</strain>
    </source>
</reference>
<keyword evidence="2" id="KW-1185">Reference proteome</keyword>
<dbReference type="Proteomes" id="UP001152531">
    <property type="component" value="Unassembled WGS sequence"/>
</dbReference>
<organism evidence="1 2">
    <name type="scientific">[Candida] jaroonii</name>
    <dbReference type="NCBI Taxonomy" id="467808"/>
    <lineage>
        <taxon>Eukaryota</taxon>
        <taxon>Fungi</taxon>
        <taxon>Dikarya</taxon>
        <taxon>Ascomycota</taxon>
        <taxon>Saccharomycotina</taxon>
        <taxon>Pichiomycetes</taxon>
        <taxon>Debaryomycetaceae</taxon>
        <taxon>Yamadazyma</taxon>
    </lineage>
</organism>
<gene>
    <name evidence="1" type="ORF">CLIB1444_06S00188</name>
</gene>
<comment type="caution">
    <text evidence="1">The sequence shown here is derived from an EMBL/GenBank/DDBJ whole genome shotgun (WGS) entry which is preliminary data.</text>
</comment>
<sequence>MGKKVGFAPEPEEDLKEHHEQLKKIEQDKRQYNSFQKMPPELSYLNPKTPGPKPLPTKIESTEPKPIKKVKELGDLKRCHVKDISVINKDTEINFNYPTIELPISSYNLLVQVEFAGLNSFDISKINKYYYNLSDTYVGLGYEFCGTVVDIGKNVKNGLAKGDKVFGSVSPFGRKGSLSTTLLLNPQKDFIVKIDDEMLESLENVDINLEFNEPSNLQISTLGKFSSLPVLYCKTKQALQHLKNLQSPVILINGADTNLGLTILQVLNSSLYNFQYLTLILIVEDGNVEIMENYVKQFQTPNKIFEIIEFNLENTDIVLPGEKIPINFKKPDLMAVNIFESMFKHSSETINKSNINNYKCDLIIDIIGSNWLTKTSIKYKKLDYLTLPVKFETPLSSLLVANNDYFFTKLLKPKSSYSSFVSFCKFNLKESSYSIDKLIDYSTQSNEQSLLNPWAANWTSNIANSLIKYNYHDEINLIVKSSWIMEGYQLLADNELKFKIDEFIDWRNNFKQYYTKLRKNDGKVIFSLEKF</sequence>
<protein>
    <submittedName>
        <fullName evidence="1">Uncharacterized protein</fullName>
    </submittedName>
</protein>
<name>A0ACA9Y8J0_9ASCO</name>
<accession>A0ACA9Y8J0</accession>
<proteinExistence type="predicted"/>
<evidence type="ECO:0000313" key="1">
    <source>
        <dbReference type="EMBL" id="CAH6721351.1"/>
    </source>
</evidence>